<reference evidence="1" key="1">
    <citation type="journal article" date="2014" name="Front. Microbiol.">
        <title>High frequency of phylogenetically diverse reductive dehalogenase-homologous genes in deep subseafloor sedimentary metagenomes.</title>
        <authorList>
            <person name="Kawai M."/>
            <person name="Futagami T."/>
            <person name="Toyoda A."/>
            <person name="Takaki Y."/>
            <person name="Nishi S."/>
            <person name="Hori S."/>
            <person name="Arai W."/>
            <person name="Tsubouchi T."/>
            <person name="Morono Y."/>
            <person name="Uchiyama I."/>
            <person name="Ito T."/>
            <person name="Fujiyama A."/>
            <person name="Inagaki F."/>
            <person name="Takami H."/>
        </authorList>
    </citation>
    <scope>NUCLEOTIDE SEQUENCE</scope>
    <source>
        <strain evidence="1">Expedition CK06-06</strain>
    </source>
</reference>
<protein>
    <submittedName>
        <fullName evidence="1">Uncharacterized protein</fullName>
    </submittedName>
</protein>
<dbReference type="AlphaFoldDB" id="X1H3D7"/>
<proteinExistence type="predicted"/>
<accession>X1H3D7</accession>
<evidence type="ECO:0000313" key="1">
    <source>
        <dbReference type="EMBL" id="GAH48369.1"/>
    </source>
</evidence>
<sequence length="40" mass="4827">LKIYDENLILEKLMGTNKAYLEKENTSCKLTNCKQFERFR</sequence>
<feature type="non-terminal residue" evidence="1">
    <location>
        <position position="1"/>
    </location>
</feature>
<gene>
    <name evidence="1" type="ORF">S03H2_37339</name>
</gene>
<dbReference type="EMBL" id="BARU01022978">
    <property type="protein sequence ID" value="GAH48369.1"/>
    <property type="molecule type" value="Genomic_DNA"/>
</dbReference>
<comment type="caution">
    <text evidence="1">The sequence shown here is derived from an EMBL/GenBank/DDBJ whole genome shotgun (WGS) entry which is preliminary data.</text>
</comment>
<name>X1H3D7_9ZZZZ</name>
<organism evidence="1">
    <name type="scientific">marine sediment metagenome</name>
    <dbReference type="NCBI Taxonomy" id="412755"/>
    <lineage>
        <taxon>unclassified sequences</taxon>
        <taxon>metagenomes</taxon>
        <taxon>ecological metagenomes</taxon>
    </lineage>
</organism>